<dbReference type="Pfam" id="PF03793">
    <property type="entry name" value="PASTA"/>
    <property type="match status" value="3"/>
</dbReference>
<evidence type="ECO:0000313" key="2">
    <source>
        <dbReference type="EMBL" id="PWW83192.1"/>
    </source>
</evidence>
<dbReference type="Proteomes" id="UP000246278">
    <property type="component" value="Unassembled WGS sequence"/>
</dbReference>
<dbReference type="CDD" id="cd06577">
    <property type="entry name" value="PASTA_pknB"/>
    <property type="match status" value="3"/>
</dbReference>
<feature type="domain" description="PASTA" evidence="1">
    <location>
        <begin position="174"/>
        <end position="241"/>
    </location>
</feature>
<dbReference type="OrthoDB" id="9803895at2"/>
<feature type="domain" description="PASTA" evidence="1">
    <location>
        <begin position="30"/>
        <end position="98"/>
    </location>
</feature>
<organism evidence="2 3">
    <name type="scientific">Prosthecochloris marina</name>
    <dbReference type="NCBI Taxonomy" id="2017681"/>
    <lineage>
        <taxon>Bacteria</taxon>
        <taxon>Pseudomonadati</taxon>
        <taxon>Chlorobiota</taxon>
        <taxon>Chlorobiia</taxon>
        <taxon>Chlorobiales</taxon>
        <taxon>Chlorobiaceae</taxon>
        <taxon>Prosthecochloris</taxon>
    </lineage>
</organism>
<proteinExistence type="predicted"/>
<accession>A0A317T922</accession>
<evidence type="ECO:0000259" key="1">
    <source>
        <dbReference type="PROSITE" id="PS51178"/>
    </source>
</evidence>
<keyword evidence="3" id="KW-1185">Reference proteome</keyword>
<feature type="domain" description="PASTA" evidence="1">
    <location>
        <begin position="100"/>
        <end position="168"/>
    </location>
</feature>
<protein>
    <submittedName>
        <fullName evidence="2">Penicillin-binding protein</fullName>
    </submittedName>
</protein>
<dbReference type="InterPro" id="IPR005543">
    <property type="entry name" value="PASTA_dom"/>
</dbReference>
<sequence length="244" mass="26611">MMKKVLVVVVLLVAGYVVMDKFIMISYTRQGQSVFVPNVEKMSYNKALGALKSAGLTGKKSYNVRYLPDIDSNTVIVQRPVAGSEVKPGRTVYLVLNKREKPRFSIPDFYGRPLDEVRQILDRFDVAITGVQVQSVYDPAEDGKVLSQSVAPKTVVSSGSSISLIVGKAEVVETVQKIPVPDVLGMSLKQARTVIVENGFNTGNVSYEYSSLLVPYTVINQKPAVNALAEPGKVVDLTVVVDDE</sequence>
<comment type="caution">
    <text evidence="2">The sequence shown here is derived from an EMBL/GenBank/DDBJ whole genome shotgun (WGS) entry which is preliminary data.</text>
</comment>
<dbReference type="AlphaFoldDB" id="A0A317T922"/>
<gene>
    <name evidence="2" type="ORF">CR164_01130</name>
</gene>
<dbReference type="Gene3D" id="3.30.10.20">
    <property type="match status" value="3"/>
</dbReference>
<reference evidence="3" key="1">
    <citation type="submission" date="2017-10" db="EMBL/GenBank/DDBJ databases">
        <authorList>
            <person name="Gaisin V.A."/>
            <person name="Rysina M.S."/>
            <person name="Grouzdev D.S."/>
        </authorList>
    </citation>
    <scope>NUCLEOTIDE SEQUENCE [LARGE SCALE GENOMIC DNA]</scope>
    <source>
        <strain evidence="3">V1</strain>
    </source>
</reference>
<dbReference type="EMBL" id="PDNZ01000001">
    <property type="protein sequence ID" value="PWW83192.1"/>
    <property type="molecule type" value="Genomic_DNA"/>
</dbReference>
<name>A0A317T922_9CHLB</name>
<dbReference type="SMART" id="SM00740">
    <property type="entry name" value="PASTA"/>
    <property type="match status" value="3"/>
</dbReference>
<evidence type="ECO:0000313" key="3">
    <source>
        <dbReference type="Proteomes" id="UP000246278"/>
    </source>
</evidence>
<dbReference type="PROSITE" id="PS51178">
    <property type="entry name" value="PASTA"/>
    <property type="match status" value="3"/>
</dbReference>